<evidence type="ECO:0000313" key="3">
    <source>
        <dbReference type="Proteomes" id="UP000274922"/>
    </source>
</evidence>
<gene>
    <name evidence="2" type="ORF">CXG81DRAFT_18345</name>
</gene>
<dbReference type="SUPFAM" id="SSF50044">
    <property type="entry name" value="SH3-domain"/>
    <property type="match status" value="1"/>
</dbReference>
<dbReference type="InterPro" id="IPR014752">
    <property type="entry name" value="Arrestin-like_C"/>
</dbReference>
<dbReference type="InterPro" id="IPR036028">
    <property type="entry name" value="SH3-like_dom_sf"/>
</dbReference>
<feature type="compositionally biased region" description="Low complexity" evidence="1">
    <location>
        <begin position="402"/>
        <end position="418"/>
    </location>
</feature>
<protein>
    <recommendedName>
        <fullName evidence="4">SH3 domain-containing protein</fullName>
    </recommendedName>
</protein>
<dbReference type="Gene3D" id="2.60.40.640">
    <property type="match status" value="1"/>
</dbReference>
<name>A0A4P9X9A3_9FUNG</name>
<dbReference type="STRING" id="1555241.A0A4P9X9A3"/>
<organism evidence="2 3">
    <name type="scientific">Caulochytrium protostelioides</name>
    <dbReference type="NCBI Taxonomy" id="1555241"/>
    <lineage>
        <taxon>Eukaryota</taxon>
        <taxon>Fungi</taxon>
        <taxon>Fungi incertae sedis</taxon>
        <taxon>Chytridiomycota</taxon>
        <taxon>Chytridiomycota incertae sedis</taxon>
        <taxon>Chytridiomycetes</taxon>
        <taxon>Caulochytriales</taxon>
        <taxon>Caulochytriaceae</taxon>
        <taxon>Caulochytrium</taxon>
    </lineage>
</organism>
<reference evidence="3" key="1">
    <citation type="journal article" date="2018" name="Nat. Microbiol.">
        <title>Leveraging single-cell genomics to expand the fungal tree of life.</title>
        <authorList>
            <person name="Ahrendt S.R."/>
            <person name="Quandt C.A."/>
            <person name="Ciobanu D."/>
            <person name="Clum A."/>
            <person name="Salamov A."/>
            <person name="Andreopoulos B."/>
            <person name="Cheng J.F."/>
            <person name="Woyke T."/>
            <person name="Pelin A."/>
            <person name="Henrissat B."/>
            <person name="Reynolds N.K."/>
            <person name="Benny G.L."/>
            <person name="Smith M.E."/>
            <person name="James T.Y."/>
            <person name="Grigoriev I.V."/>
        </authorList>
    </citation>
    <scope>NUCLEOTIDE SEQUENCE [LARGE SCALE GENOMIC DNA]</scope>
    <source>
        <strain evidence="3">ATCC 52028</strain>
    </source>
</reference>
<evidence type="ECO:0000256" key="1">
    <source>
        <dbReference type="SAM" id="MobiDB-lite"/>
    </source>
</evidence>
<evidence type="ECO:0008006" key="4">
    <source>
        <dbReference type="Google" id="ProtNLM"/>
    </source>
</evidence>
<accession>A0A4P9X9A3</accession>
<keyword evidence="3" id="KW-1185">Reference proteome</keyword>
<sequence length="746" mass="79637">MSPIQKLALHPFTGRYFCVEASPSDAAIMMAEIFLTLSAATRLGISATIAGTMTGEWVDSSETKHVAVMSVCDSTHVLLEPSRHTMMPAGTHKIPLALDFREVIAPGVSMLEVPPTFQCEGGRVAYTLQVTLTIPGIARHATKTLEVPLLVLPSGTHRSRALLNAMPISVSNLRAPGTFRPLDTVVSDSVTLEMLPPGHGQHFQTSPLVSASPAPLAASSGFGGRRRLSNADSGLSFQMDIEKPVVFAGDLIACQLTCHTRPGRRIAKVVLSLHEYLEFDTSKFGVITNKPRVLEAVDADDWDPAVPSRLLTLPVPMDVADAFSLNVGLINHRFIVRMNVVLEGQSCSTALVETEIVILKRGNLTDVVTGMPILPRTASLHGACDLPMRTQPTPRTNEEETTTASLHLSEATTAASTTTLTELDASSPALTHGGMTPESHASSLMASPRVGVIAHGSPQADMALPPPAVDAHAHTHAMAASYSFAESPIMPPETRPSSPVRGDGLVSSAGAVTLASRAKDPRKPFQVAYAYQPTRADELRLTPGQRVFMTRVFPDGWAYVECPHEQTLGMIPLHHLQAEIVLGTRLTHVGGRHLRKVSVVHPSAAHAVAARARASSFMSSASSPVLPIAMPSPSAMRSPMSGDGVVVGSMGGGDGRSLGLAYTSHIDPSLQTKHQTTDWRFLCRCEPRYQLWIDCLKDSQMAAGFVGVPPVAAIPVFNRARSRREMGTPDACARCSGQRADHASVL</sequence>
<dbReference type="AlphaFoldDB" id="A0A4P9X9A3"/>
<evidence type="ECO:0000313" key="2">
    <source>
        <dbReference type="EMBL" id="RKP01913.1"/>
    </source>
</evidence>
<dbReference type="Proteomes" id="UP000274922">
    <property type="component" value="Unassembled WGS sequence"/>
</dbReference>
<feature type="region of interest" description="Disordered" evidence="1">
    <location>
        <begin position="384"/>
        <end position="418"/>
    </location>
</feature>
<dbReference type="CDD" id="cd00174">
    <property type="entry name" value="SH3"/>
    <property type="match status" value="1"/>
</dbReference>
<dbReference type="OrthoDB" id="2684236at2759"/>
<dbReference type="Gene3D" id="2.30.30.40">
    <property type="entry name" value="SH3 Domains"/>
    <property type="match status" value="1"/>
</dbReference>
<dbReference type="EMBL" id="ML014157">
    <property type="protein sequence ID" value="RKP01913.1"/>
    <property type="molecule type" value="Genomic_DNA"/>
</dbReference>
<proteinExistence type="predicted"/>